<dbReference type="EMBL" id="FONV01000001">
    <property type="protein sequence ID" value="SFE41354.1"/>
    <property type="molecule type" value="Genomic_DNA"/>
</dbReference>
<dbReference type="AlphaFoldDB" id="A0A1I2ABE5"/>
<gene>
    <name evidence="3" type="ORF">SAMN05421541_101623</name>
</gene>
<dbReference type="STRING" id="35752.SAMN05421541_101623"/>
<proteinExistence type="predicted"/>
<keyword evidence="2" id="KW-1133">Transmembrane helix</keyword>
<organism evidence="3 4">
    <name type="scientific">Actinoplanes philippinensis</name>
    <dbReference type="NCBI Taxonomy" id="35752"/>
    <lineage>
        <taxon>Bacteria</taxon>
        <taxon>Bacillati</taxon>
        <taxon>Actinomycetota</taxon>
        <taxon>Actinomycetes</taxon>
        <taxon>Micromonosporales</taxon>
        <taxon>Micromonosporaceae</taxon>
        <taxon>Actinoplanes</taxon>
    </lineage>
</organism>
<keyword evidence="2" id="KW-0812">Transmembrane</keyword>
<keyword evidence="4" id="KW-1185">Reference proteome</keyword>
<name>A0A1I2ABE5_9ACTN</name>
<feature type="region of interest" description="Disordered" evidence="1">
    <location>
        <begin position="1"/>
        <end position="24"/>
    </location>
</feature>
<reference evidence="3 4" key="1">
    <citation type="submission" date="2016-10" db="EMBL/GenBank/DDBJ databases">
        <authorList>
            <person name="de Groot N.N."/>
        </authorList>
    </citation>
    <scope>NUCLEOTIDE SEQUENCE [LARGE SCALE GENOMIC DNA]</scope>
    <source>
        <strain evidence="3 4">DSM 43019</strain>
    </source>
</reference>
<sequence length="205" mass="21291">MTDDDDLRARLRRTDPAASLEPASPAQVARLVEEAMSRNTRRWALPVAAALVLIAGGAAWAVTRPSTPINPVAAPTTTASAAVVSPGPAASAAVVSLTASGAQAKCRAPEPQRLAESADFAFEGTVETIENGQVTLSVTRVFRGRPADRVTVAQEGETSETMLGSGKFEKGTDYLVSAADGSILICGYSGEADAIGLRELYEKAF</sequence>
<evidence type="ECO:0000313" key="4">
    <source>
        <dbReference type="Proteomes" id="UP000199645"/>
    </source>
</evidence>
<dbReference type="OrthoDB" id="5117757at2"/>
<accession>A0A1I2ABE5</accession>
<dbReference type="Proteomes" id="UP000199645">
    <property type="component" value="Unassembled WGS sequence"/>
</dbReference>
<keyword evidence="2" id="KW-0472">Membrane</keyword>
<evidence type="ECO:0000313" key="3">
    <source>
        <dbReference type="EMBL" id="SFE41354.1"/>
    </source>
</evidence>
<evidence type="ECO:0000256" key="2">
    <source>
        <dbReference type="SAM" id="Phobius"/>
    </source>
</evidence>
<dbReference type="RefSeq" id="WP_093609642.1">
    <property type="nucleotide sequence ID" value="NZ_BOMT01000010.1"/>
</dbReference>
<evidence type="ECO:0000256" key="1">
    <source>
        <dbReference type="SAM" id="MobiDB-lite"/>
    </source>
</evidence>
<protein>
    <submittedName>
        <fullName evidence="3">Uncharacterized protein</fullName>
    </submittedName>
</protein>
<feature type="transmembrane region" description="Helical" evidence="2">
    <location>
        <begin position="43"/>
        <end position="62"/>
    </location>
</feature>